<sequence>SPGFCLLSCSTEREPLVTDRYPSERKSSTSSGEMEVLTTRLPLLFLLLVTGVFGRYDVSYSSSKICAVKGSTVTMSCSYYYPDGGTVTRAFWTTADSKKEGEEFPDLSEDPQYSERVQYLGDEQKKCDLSLRDVREEDAGVYYFRFITDAVGGKRIGTPGVSLSVTDLQVEAPGEVTEGDRVVLSCKSSCSLHLREFIWFRNSERVTGENQGNKLLLRSIRREDSGRYQCALDGASRSPEVLIDVFLEHKSGLNLTVISAASGGVFFIFIIFIIIFLIV</sequence>
<name>A0A553QBP6_9TELE</name>
<feature type="domain" description="Ig-like" evidence="6">
    <location>
        <begin position="159"/>
        <end position="242"/>
    </location>
</feature>
<keyword evidence="5" id="KW-0812">Transmembrane</keyword>
<dbReference type="AlphaFoldDB" id="A0A553QBP6"/>
<comment type="subunit">
    <text evidence="4">Predominantly monomer of isoform CD22-beta. Also found as heterodimer of isoform CD22-beta and a shorter isoform. Interacts with PTPN6/SHP-1, LYN, SYK, PIK3R1/PIK3R2 and PLCG1 upon phosphorylation. Interacts with GRB2, INPP5D and SHC1 upon phosphorylation. May form a complex with INPP5D/SHIP, GRB2 and SHC1.</text>
</comment>
<feature type="transmembrane region" description="Helical" evidence="5">
    <location>
        <begin position="255"/>
        <end position="278"/>
    </location>
</feature>
<organism evidence="7 8">
    <name type="scientific">Danionella cerebrum</name>
    <dbReference type="NCBI Taxonomy" id="2873325"/>
    <lineage>
        <taxon>Eukaryota</taxon>
        <taxon>Metazoa</taxon>
        <taxon>Chordata</taxon>
        <taxon>Craniata</taxon>
        <taxon>Vertebrata</taxon>
        <taxon>Euteleostomi</taxon>
        <taxon>Actinopterygii</taxon>
        <taxon>Neopterygii</taxon>
        <taxon>Teleostei</taxon>
        <taxon>Ostariophysi</taxon>
        <taxon>Cypriniformes</taxon>
        <taxon>Danionidae</taxon>
        <taxon>Danioninae</taxon>
        <taxon>Danionella</taxon>
    </lineage>
</organism>
<dbReference type="InterPro" id="IPR003599">
    <property type="entry name" value="Ig_sub"/>
</dbReference>
<comment type="caution">
    <text evidence="7">The sequence shown here is derived from an EMBL/GenBank/DDBJ whole genome shotgun (WGS) entry which is preliminary data.</text>
</comment>
<evidence type="ECO:0000313" key="7">
    <source>
        <dbReference type="EMBL" id="TRY87335.1"/>
    </source>
</evidence>
<dbReference type="PROSITE" id="PS50835">
    <property type="entry name" value="IG_LIKE"/>
    <property type="match status" value="1"/>
</dbReference>
<gene>
    <name evidence="7" type="ORF">DNTS_017209</name>
</gene>
<keyword evidence="5" id="KW-0472">Membrane</keyword>
<protein>
    <recommendedName>
        <fullName evidence="1">B-cell receptor CD22</fullName>
    </recommendedName>
    <alternativeName>
        <fullName evidence="2">Sialic acid-binding Ig-like lectin 2</fullName>
    </alternativeName>
</protein>
<accession>A0A553QBP6</accession>
<evidence type="ECO:0000259" key="6">
    <source>
        <dbReference type="PROSITE" id="PS50835"/>
    </source>
</evidence>
<evidence type="ECO:0000256" key="1">
    <source>
        <dbReference type="ARBA" id="ARBA00040106"/>
    </source>
</evidence>
<feature type="non-terminal residue" evidence="7">
    <location>
        <position position="279"/>
    </location>
</feature>
<dbReference type="InterPro" id="IPR036179">
    <property type="entry name" value="Ig-like_dom_sf"/>
</dbReference>
<keyword evidence="5" id="KW-1133">Transmembrane helix</keyword>
<dbReference type="PANTHER" id="PTHR46013:SF4">
    <property type="entry name" value="B-CELL RECEPTOR CD22-RELATED"/>
    <property type="match status" value="1"/>
</dbReference>
<dbReference type="OrthoDB" id="9448246at2759"/>
<dbReference type="SMART" id="SM00408">
    <property type="entry name" value="IGc2"/>
    <property type="match status" value="1"/>
</dbReference>
<evidence type="ECO:0000256" key="4">
    <source>
        <dbReference type="ARBA" id="ARBA00046458"/>
    </source>
</evidence>
<proteinExistence type="predicted"/>
<dbReference type="Gene3D" id="2.60.40.10">
    <property type="entry name" value="Immunoglobulins"/>
    <property type="match status" value="2"/>
</dbReference>
<dbReference type="EMBL" id="SRMA01026137">
    <property type="protein sequence ID" value="TRY87335.1"/>
    <property type="molecule type" value="Genomic_DNA"/>
</dbReference>
<reference evidence="7 8" key="1">
    <citation type="journal article" date="2019" name="Sci. Data">
        <title>Hybrid genome assembly and annotation of Danionella translucida.</title>
        <authorList>
            <person name="Kadobianskyi M."/>
            <person name="Schulze L."/>
            <person name="Schuelke M."/>
            <person name="Judkewitz B."/>
        </authorList>
    </citation>
    <scope>NUCLEOTIDE SEQUENCE [LARGE SCALE GENOMIC DNA]</scope>
    <source>
        <strain evidence="7 8">Bolton</strain>
    </source>
</reference>
<dbReference type="Pfam" id="PF24518">
    <property type="entry name" value="Ig_CD22"/>
    <property type="match status" value="1"/>
</dbReference>
<evidence type="ECO:0000313" key="8">
    <source>
        <dbReference type="Proteomes" id="UP000316079"/>
    </source>
</evidence>
<comment type="function">
    <text evidence="3">Most highly expressed siglec (sialic acid-binding immunoglobulin-like lectin) on B-cells that plays a role in various aspects of B-cell biology including differentiation, antigen presentation, and trafficking to bone marrow. Binds to alpha 2,6-linked sialic acid residues of surface molecules such as CD22 itself, CD45 and IgM in a cis configuration. Can also bind to ligands on other cells as an adhesion molecule in a trans configuration. Acts as an inhibitory coreceptor on the surface of B-cells and inhibits B-cell receptor induced signaling, characterized by inhibition of the calcium mobilization and cellular activation. Mechanistically, the immunoreceptor tyrosine-based inhibitory motif domain is phosphorylated by the Src kinase LYN, which in turn leads to the recruitment of the protein tyrosine phosphatase 1/PTPN6, leading to the negative regulation of BCR signaling. If this negative signaling from is of sufficient strength, apoptosis of the B-cell can be induced.</text>
</comment>
<dbReference type="PANTHER" id="PTHR46013">
    <property type="entry name" value="VASCULAR CELL ADHESION MOLECULE 1"/>
    <property type="match status" value="1"/>
</dbReference>
<dbReference type="SMART" id="SM00409">
    <property type="entry name" value="IG"/>
    <property type="match status" value="2"/>
</dbReference>
<dbReference type="InterPro" id="IPR003598">
    <property type="entry name" value="Ig_sub2"/>
</dbReference>
<dbReference type="InterPro" id="IPR056386">
    <property type="entry name" value="Ig_CD22"/>
</dbReference>
<dbReference type="Pfam" id="PF13895">
    <property type="entry name" value="Ig_2"/>
    <property type="match status" value="1"/>
</dbReference>
<dbReference type="InterPro" id="IPR007110">
    <property type="entry name" value="Ig-like_dom"/>
</dbReference>
<evidence type="ECO:0000256" key="2">
    <source>
        <dbReference type="ARBA" id="ARBA00041781"/>
    </source>
</evidence>
<evidence type="ECO:0000256" key="5">
    <source>
        <dbReference type="SAM" id="Phobius"/>
    </source>
</evidence>
<keyword evidence="8" id="KW-1185">Reference proteome</keyword>
<dbReference type="STRING" id="623744.A0A553QBP6"/>
<dbReference type="SUPFAM" id="SSF48726">
    <property type="entry name" value="Immunoglobulin"/>
    <property type="match status" value="2"/>
</dbReference>
<feature type="non-terminal residue" evidence="7">
    <location>
        <position position="1"/>
    </location>
</feature>
<dbReference type="InterPro" id="IPR013783">
    <property type="entry name" value="Ig-like_fold"/>
</dbReference>
<dbReference type="Proteomes" id="UP000316079">
    <property type="component" value="Unassembled WGS sequence"/>
</dbReference>
<evidence type="ECO:0000256" key="3">
    <source>
        <dbReference type="ARBA" id="ARBA00045430"/>
    </source>
</evidence>